<sequence length="515" mass="60196">MYKPRGEFVQQGTPQRWASRKEGEINLSGRGEGVPIGGGLFERPTRQSRQVTFCQYFWRLMYSSMNESCLNIFVRGTTRLYTTGPLRQCPDQSWGGCLDHPVWLGDRRVFMSPPKSWSVGASTDRPCLRVVQRPSDCPPPCILATCTRGFFFFFNFRSEPRMISRFFALLCWIDFIHINYYNCQSPYFVLNQTKENDTKFESNTQSCACEFVPRRRRAISMLLWTSASVGRLILFQNQLGPSEEVDQVMSNQLVAYLVFFSFLLIPEPFIPFSNIKIPFKHHSRLNFYSHILFILVSRNFLIVLSGSYFIQDHRYKQLPHWFSTFFLRTLLSQSSDSSVSLPSFLIFVVRNSELNNSEIQHRQQTLQRGRKVEPPASLITRVEYFSLHNYLEGNFIHPSRMTTELWGQCKISHTFSFFMVLFHQNFFDDVTNPAFIRMQFMSPSYAHHSQNPSKRPYWKHWSPHKSPCPIHYKVHLFGTSLLHISYLLPFFFFFFLGGGAAVPQIHPSDFLLLSF</sequence>
<keyword evidence="1" id="KW-0472">Membrane</keyword>
<evidence type="ECO:0000256" key="1">
    <source>
        <dbReference type="SAM" id="Phobius"/>
    </source>
</evidence>
<dbReference type="EMBL" id="LAVV01000865">
    <property type="protein sequence ID" value="KNZ63995.1"/>
    <property type="molecule type" value="Genomic_DNA"/>
</dbReference>
<dbReference type="Proteomes" id="UP000037035">
    <property type="component" value="Unassembled WGS sequence"/>
</dbReference>
<keyword evidence="1" id="KW-1133">Transmembrane helix</keyword>
<evidence type="ECO:0000313" key="2">
    <source>
        <dbReference type="EMBL" id="KNZ63995.1"/>
    </source>
</evidence>
<comment type="caution">
    <text evidence="2">The sequence shown here is derived from an EMBL/GenBank/DDBJ whole genome shotgun (WGS) entry which is preliminary data.</text>
</comment>
<dbReference type="AlphaFoldDB" id="A0A0L6VUW5"/>
<feature type="transmembrane region" description="Helical" evidence="1">
    <location>
        <begin position="254"/>
        <end position="275"/>
    </location>
</feature>
<accession>A0A0L6VUW5</accession>
<keyword evidence="1" id="KW-0812">Transmembrane</keyword>
<keyword evidence="3" id="KW-1185">Reference proteome</keyword>
<name>A0A0L6VUW5_9BASI</name>
<feature type="transmembrane region" description="Helical" evidence="1">
    <location>
        <begin position="486"/>
        <end position="505"/>
    </location>
</feature>
<organism evidence="2 3">
    <name type="scientific">Puccinia sorghi</name>
    <dbReference type="NCBI Taxonomy" id="27349"/>
    <lineage>
        <taxon>Eukaryota</taxon>
        <taxon>Fungi</taxon>
        <taxon>Dikarya</taxon>
        <taxon>Basidiomycota</taxon>
        <taxon>Pucciniomycotina</taxon>
        <taxon>Pucciniomycetes</taxon>
        <taxon>Pucciniales</taxon>
        <taxon>Pucciniaceae</taxon>
        <taxon>Puccinia</taxon>
    </lineage>
</organism>
<gene>
    <name evidence="2" type="ORF">VP01_1077g3</name>
</gene>
<protein>
    <submittedName>
        <fullName evidence="2">Uncharacterized protein</fullName>
    </submittedName>
</protein>
<reference evidence="2 3" key="1">
    <citation type="submission" date="2015-08" db="EMBL/GenBank/DDBJ databases">
        <title>Next Generation Sequencing and Analysis of the Genome of Puccinia sorghi L Schw, the Causal Agent of Maize Common Rust.</title>
        <authorList>
            <person name="Rochi L."/>
            <person name="Burguener G."/>
            <person name="Darino M."/>
            <person name="Turjanski A."/>
            <person name="Kreff E."/>
            <person name="Dieguez M.J."/>
            <person name="Sacco F."/>
        </authorList>
    </citation>
    <scope>NUCLEOTIDE SEQUENCE [LARGE SCALE GENOMIC DNA]</scope>
    <source>
        <strain evidence="2 3">RO10H11247</strain>
    </source>
</reference>
<evidence type="ECO:0000313" key="3">
    <source>
        <dbReference type="Proteomes" id="UP000037035"/>
    </source>
</evidence>
<proteinExistence type="predicted"/>
<dbReference type="VEuPathDB" id="FungiDB:VP01_1077g3"/>
<feature type="transmembrane region" description="Helical" evidence="1">
    <location>
        <begin position="287"/>
        <end position="310"/>
    </location>
</feature>